<dbReference type="InterPro" id="IPR011009">
    <property type="entry name" value="Kinase-like_dom_sf"/>
</dbReference>
<dbReference type="InterPro" id="IPR051550">
    <property type="entry name" value="SCF-Subunits/Alg-Epimerases"/>
</dbReference>
<feature type="region of interest" description="Disordered" evidence="2">
    <location>
        <begin position="803"/>
        <end position="895"/>
    </location>
</feature>
<dbReference type="AlphaFoldDB" id="A0A3S0L078"/>
<evidence type="ECO:0000256" key="1">
    <source>
        <dbReference type="ARBA" id="ARBA00022737"/>
    </source>
</evidence>
<dbReference type="PANTHER" id="PTHR22990">
    <property type="entry name" value="F-BOX ONLY PROTEIN"/>
    <property type="match status" value="1"/>
</dbReference>
<dbReference type="SUPFAM" id="SSF51126">
    <property type="entry name" value="Pectin lyase-like"/>
    <property type="match status" value="2"/>
</dbReference>
<evidence type="ECO:0008006" key="7">
    <source>
        <dbReference type="Google" id="ProtNLM"/>
    </source>
</evidence>
<keyword evidence="6" id="KW-1185">Reference proteome</keyword>
<name>A0A3S0L078_9DEIO</name>
<gene>
    <name evidence="5" type="ORF">EJ104_12735</name>
</gene>
<evidence type="ECO:0000259" key="4">
    <source>
        <dbReference type="Pfam" id="PF13229"/>
    </source>
</evidence>
<sequence>MTDPVRPLPPLVPGDWAGDFEVTTVRDVTSLPPYQVQRYSVRPRQGEDTLVLRRITPPPPGAHAEALWLAEVAGRSAAERLPFDRAVAAWSDSGASYLVRAERHGQTLETYLRSAPPLDAADGEALARGLLSALGPLHTQGLHLNGLSAAHIWLDQSGTVGLRDLWSALSGGGSVSEDLQRLGQLLRVSTAHTGGTPLGRLLDALQAPAGAGLPISAGAALRLLDRAADPAVTALDTVIATAAASVEQIPPAHPTASPAPRPLWPRLLPLALLLAAGIGLMLALPTLRDLASQSAAFTPNSAAIQETEEAASGVPADAEAPATPGRQVMTLPTPLNLRPAANTNGEPLAVIPGQSLLDVLSDKGGWSKVRYGELTGWVSNEYVLPVLPGAEVTALMSAADQGGRVTLARGVYLLSQPLELTLDTELIGQGADQTYLIGSQGQSAISVRDSRLLLRDLSVLWNGTSPGQAVRIDRGHFQGESIVLSGGRENDADRSQGSGLWLRAGALGEVSGSSLVRNAIGISVTEDSRVVLTDSDLRANRFAGALLDGRSSGTISGSRIEGNNEDGVVIGGEATPELQGNRIRGNGQRGVEISGAATPTLRGNQIEGGQFSIGVGGSAQPTLLDNTLTGAADTALLYRTQAGGTAEGNTIEGTQTGIRVSEAAAPTLRGNRIQASRGEGLNYSEDAGGSAENNQIEGSVGSGILVAGNAAPRLDSNQVRGGRGSGLIYLGNSGGEATRNVLEGNAEHGAVIKGEARPQLIQNALRGNAAYGLVFKEAAGGGGERNLCEGNRSGPALVQLNPQAFGPSFGRDDCMDGVRWPPPVPPQPAAPKTPSNGTAGQETPAPSAPPAQAPTPPAVPVTPAEPAPAPAAPASTPPLPTSPAVPATPAPTSTP</sequence>
<proteinExistence type="predicted"/>
<dbReference type="RefSeq" id="WP_126353390.1">
    <property type="nucleotide sequence ID" value="NZ_RXPE01000044.1"/>
</dbReference>
<evidence type="ECO:0000259" key="3">
    <source>
        <dbReference type="Pfam" id="PF08239"/>
    </source>
</evidence>
<reference evidence="5 6" key="1">
    <citation type="submission" date="2018-12" db="EMBL/GenBank/DDBJ databases">
        <title>Deinococcus radiophilus ATCC 27603 genome sequencing and assembly.</title>
        <authorList>
            <person name="Maclea K.S."/>
            <person name="Maynard C.R."/>
        </authorList>
    </citation>
    <scope>NUCLEOTIDE SEQUENCE [LARGE SCALE GENOMIC DNA]</scope>
    <source>
        <strain evidence="5 6">ATCC 27603</strain>
    </source>
</reference>
<dbReference type="Gene3D" id="2.30.30.40">
    <property type="entry name" value="SH3 Domains"/>
    <property type="match status" value="1"/>
</dbReference>
<dbReference type="InterPro" id="IPR011050">
    <property type="entry name" value="Pectin_lyase_fold/virulence"/>
</dbReference>
<dbReference type="PANTHER" id="PTHR22990:SF15">
    <property type="entry name" value="F-BOX ONLY PROTEIN 10"/>
    <property type="match status" value="1"/>
</dbReference>
<feature type="domain" description="Right handed beta helix" evidence="4">
    <location>
        <begin position="613"/>
        <end position="763"/>
    </location>
</feature>
<feature type="compositionally biased region" description="Pro residues" evidence="2">
    <location>
        <begin position="846"/>
        <end position="895"/>
    </location>
</feature>
<dbReference type="Pfam" id="PF08239">
    <property type="entry name" value="SH3_3"/>
    <property type="match status" value="1"/>
</dbReference>
<dbReference type="Proteomes" id="UP000277766">
    <property type="component" value="Unassembled WGS sequence"/>
</dbReference>
<evidence type="ECO:0000256" key="2">
    <source>
        <dbReference type="SAM" id="MobiDB-lite"/>
    </source>
</evidence>
<dbReference type="SMART" id="SM00710">
    <property type="entry name" value="PbH1"/>
    <property type="match status" value="11"/>
</dbReference>
<dbReference type="EMBL" id="RXPE01000044">
    <property type="protein sequence ID" value="RTR22595.1"/>
    <property type="molecule type" value="Genomic_DNA"/>
</dbReference>
<dbReference type="InterPro" id="IPR003646">
    <property type="entry name" value="SH3-like_bac-type"/>
</dbReference>
<feature type="region of interest" description="Disordered" evidence="2">
    <location>
        <begin position="306"/>
        <end position="328"/>
    </location>
</feature>
<accession>A0A3S0L078</accession>
<dbReference type="InterPro" id="IPR006626">
    <property type="entry name" value="PbH1"/>
</dbReference>
<evidence type="ECO:0000313" key="6">
    <source>
        <dbReference type="Proteomes" id="UP000277766"/>
    </source>
</evidence>
<dbReference type="OrthoDB" id="9788659at2"/>
<keyword evidence="1" id="KW-0677">Repeat</keyword>
<dbReference type="Gene3D" id="2.160.20.10">
    <property type="entry name" value="Single-stranded right-handed beta-helix, Pectin lyase-like"/>
    <property type="match status" value="2"/>
</dbReference>
<feature type="compositionally biased region" description="Pro residues" evidence="2">
    <location>
        <begin position="820"/>
        <end position="831"/>
    </location>
</feature>
<feature type="domain" description="Right handed beta helix" evidence="4">
    <location>
        <begin position="484"/>
        <end position="606"/>
    </location>
</feature>
<feature type="domain" description="SH3b" evidence="3">
    <location>
        <begin position="335"/>
        <end position="383"/>
    </location>
</feature>
<comment type="caution">
    <text evidence="5">The sequence shown here is derived from an EMBL/GenBank/DDBJ whole genome shotgun (WGS) entry which is preliminary data.</text>
</comment>
<protein>
    <recommendedName>
        <fullName evidence="7">SH3 domain-containing protein</fullName>
    </recommendedName>
</protein>
<dbReference type="SUPFAM" id="SSF56112">
    <property type="entry name" value="Protein kinase-like (PK-like)"/>
    <property type="match status" value="1"/>
</dbReference>
<dbReference type="Pfam" id="PF13229">
    <property type="entry name" value="Beta_helix"/>
    <property type="match status" value="2"/>
</dbReference>
<evidence type="ECO:0000313" key="5">
    <source>
        <dbReference type="EMBL" id="RTR22595.1"/>
    </source>
</evidence>
<dbReference type="InterPro" id="IPR012334">
    <property type="entry name" value="Pectin_lyas_fold"/>
</dbReference>
<organism evidence="5 6">
    <name type="scientific">Deinococcus radiophilus</name>
    <dbReference type="NCBI Taxonomy" id="32062"/>
    <lineage>
        <taxon>Bacteria</taxon>
        <taxon>Thermotogati</taxon>
        <taxon>Deinococcota</taxon>
        <taxon>Deinococci</taxon>
        <taxon>Deinococcales</taxon>
        <taxon>Deinococcaceae</taxon>
        <taxon>Deinococcus</taxon>
    </lineage>
</organism>
<dbReference type="InterPro" id="IPR039448">
    <property type="entry name" value="Beta_helix"/>
</dbReference>